<feature type="signal peptide" evidence="10">
    <location>
        <begin position="1"/>
        <end position="29"/>
    </location>
</feature>
<reference evidence="12 13" key="1">
    <citation type="submission" date="2021-03" db="EMBL/GenBank/DDBJ databases">
        <title>Sequencing the genomes of 1000 actinobacteria strains.</title>
        <authorList>
            <person name="Klenk H.-P."/>
        </authorList>
    </citation>
    <scope>NUCLEOTIDE SEQUENCE [LARGE SCALE GENOMIC DNA]</scope>
    <source>
        <strain evidence="12 13">DSM 41480</strain>
    </source>
</reference>
<evidence type="ECO:0000259" key="11">
    <source>
        <dbReference type="PROSITE" id="PS51884"/>
    </source>
</evidence>
<feature type="compositionally biased region" description="Gly residues" evidence="8">
    <location>
        <begin position="95"/>
        <end position="116"/>
    </location>
</feature>
<evidence type="ECO:0000256" key="7">
    <source>
        <dbReference type="PROSITE-ProRule" id="PRU01232"/>
    </source>
</evidence>
<gene>
    <name evidence="12" type="ORF">JO379_001536</name>
</gene>
<keyword evidence="4 10" id="KW-0732">Signal</keyword>
<evidence type="ECO:0000313" key="13">
    <source>
        <dbReference type="Proteomes" id="UP001519291"/>
    </source>
</evidence>
<comment type="caution">
    <text evidence="12">The sequence shown here is derived from an EMBL/GenBank/DDBJ whole genome shotgun (WGS) entry which is preliminary data.</text>
</comment>
<protein>
    <recommendedName>
        <fullName evidence="11">Chaplin domain-containing protein</fullName>
    </recommendedName>
</protein>
<keyword evidence="5" id="KW-0130">Cell adhesion</keyword>
<feature type="compositionally biased region" description="Basic and acidic residues" evidence="8">
    <location>
        <begin position="229"/>
        <end position="240"/>
    </location>
</feature>
<dbReference type="Proteomes" id="UP001519291">
    <property type="component" value="Unassembled WGS sequence"/>
</dbReference>
<dbReference type="PROSITE" id="PS51884">
    <property type="entry name" value="CHAPLIN"/>
    <property type="match status" value="2"/>
</dbReference>
<keyword evidence="9" id="KW-0472">Membrane</keyword>
<comment type="subcellular location">
    <subcellularLocation>
        <location evidence="1">Secreted</location>
        <location evidence="1">Cell wall</location>
    </subcellularLocation>
</comment>
<keyword evidence="9" id="KW-0812">Transmembrane</keyword>
<evidence type="ECO:0000256" key="2">
    <source>
        <dbReference type="ARBA" id="ARBA00022512"/>
    </source>
</evidence>
<evidence type="ECO:0000256" key="9">
    <source>
        <dbReference type="SAM" id="Phobius"/>
    </source>
</evidence>
<dbReference type="EMBL" id="JAGIOH010000001">
    <property type="protein sequence ID" value="MBP2402067.1"/>
    <property type="molecule type" value="Genomic_DNA"/>
</dbReference>
<feature type="region of interest" description="Disordered" evidence="8">
    <location>
        <begin position="161"/>
        <end position="242"/>
    </location>
</feature>
<keyword evidence="13" id="KW-1185">Reference proteome</keyword>
<organism evidence="12 13">
    <name type="scientific">Streptomyces syringium</name>
    <dbReference type="NCBI Taxonomy" id="76729"/>
    <lineage>
        <taxon>Bacteria</taxon>
        <taxon>Bacillati</taxon>
        <taxon>Actinomycetota</taxon>
        <taxon>Actinomycetes</taxon>
        <taxon>Kitasatosporales</taxon>
        <taxon>Streptomycetaceae</taxon>
        <taxon>Streptomyces</taxon>
    </lineage>
</organism>
<dbReference type="GeneID" id="91568403"/>
<feature type="compositionally biased region" description="Basic and acidic residues" evidence="8">
    <location>
        <begin position="180"/>
        <end position="205"/>
    </location>
</feature>
<evidence type="ECO:0000256" key="8">
    <source>
        <dbReference type="SAM" id="MobiDB-lite"/>
    </source>
</evidence>
<feature type="domain" description="Chaplin" evidence="11">
    <location>
        <begin position="124"/>
        <end position="164"/>
    </location>
</feature>
<dbReference type="RefSeq" id="WP_130877010.1">
    <property type="nucleotide sequence ID" value="NZ_JAGIOH010000001.1"/>
</dbReference>
<evidence type="ECO:0000256" key="6">
    <source>
        <dbReference type="ARBA" id="ARBA00023087"/>
    </source>
</evidence>
<accession>A0ABS4XZY1</accession>
<evidence type="ECO:0000256" key="10">
    <source>
        <dbReference type="SAM" id="SignalP"/>
    </source>
</evidence>
<feature type="transmembrane region" description="Helical" evidence="9">
    <location>
        <begin position="257"/>
        <end position="277"/>
    </location>
</feature>
<feature type="chain" id="PRO_5047251576" description="Chaplin domain-containing protein" evidence="10">
    <location>
        <begin position="30"/>
        <end position="285"/>
    </location>
</feature>
<evidence type="ECO:0000313" key="12">
    <source>
        <dbReference type="EMBL" id="MBP2402067.1"/>
    </source>
</evidence>
<keyword evidence="2" id="KW-0134">Cell wall</keyword>
<feature type="region of interest" description="Disordered" evidence="8">
    <location>
        <begin position="80"/>
        <end position="132"/>
    </location>
</feature>
<evidence type="ECO:0000256" key="4">
    <source>
        <dbReference type="ARBA" id="ARBA00022729"/>
    </source>
</evidence>
<evidence type="ECO:0000256" key="5">
    <source>
        <dbReference type="ARBA" id="ARBA00022889"/>
    </source>
</evidence>
<keyword evidence="6 7" id="KW-0034">Amyloid</keyword>
<evidence type="ECO:0000256" key="3">
    <source>
        <dbReference type="ARBA" id="ARBA00022525"/>
    </source>
</evidence>
<evidence type="ECO:0000256" key="1">
    <source>
        <dbReference type="ARBA" id="ARBA00004191"/>
    </source>
</evidence>
<proteinExistence type="predicted"/>
<name>A0ABS4XZY1_9ACTN</name>
<sequence length="285" mass="27914">MRQVAKKGLLTAAAASGVFAVTSGYAAHADSGAMGTAAHSPGVASGNTVQVPVHVPVNACGNTVNVVGLLNPASGNKCANVSGGHGKHGDKGHGNHGNGQGHHGHGQGGHHGGGHGADGKSVGSPGVASGNTVQAPVQVPVNACGNSVDVVGIGNPATGNECVNNGHSHGHGPQGPGHKPPHERPGHPTPHEPPAKHNPPAEKPGHKPPAKHTPTAEKPGHKPAGHAKPPTEVKAAHQEEASSFPVAKASELAHTGAGQLGIAVPAVGLLLGGAVLYRRARAAQG</sequence>
<keyword evidence="9" id="KW-1133">Transmembrane helix</keyword>
<feature type="domain" description="Chaplin" evidence="11">
    <location>
        <begin position="40"/>
        <end position="80"/>
    </location>
</feature>
<dbReference type="Pfam" id="PF03777">
    <property type="entry name" value="ChpA-C"/>
    <property type="match status" value="2"/>
</dbReference>
<dbReference type="InterPro" id="IPR005528">
    <property type="entry name" value="ChpA-H"/>
</dbReference>
<keyword evidence="3" id="KW-0964">Secreted</keyword>